<evidence type="ECO:0000256" key="1">
    <source>
        <dbReference type="SAM" id="MobiDB-lite"/>
    </source>
</evidence>
<proteinExistence type="predicted"/>
<feature type="compositionally biased region" description="Polar residues" evidence="1">
    <location>
        <begin position="36"/>
        <end position="100"/>
    </location>
</feature>
<dbReference type="AlphaFoldDB" id="A0A8X6KZL0"/>
<gene>
    <name evidence="2" type="ORF">TNCT_623011</name>
</gene>
<dbReference type="Proteomes" id="UP000887116">
    <property type="component" value="Unassembled WGS sequence"/>
</dbReference>
<protein>
    <submittedName>
        <fullName evidence="2">Uncharacterized protein</fullName>
    </submittedName>
</protein>
<reference evidence="2" key="1">
    <citation type="submission" date="2020-07" db="EMBL/GenBank/DDBJ databases">
        <title>Multicomponent nature underlies the extraordinary mechanical properties of spider dragline silk.</title>
        <authorList>
            <person name="Kono N."/>
            <person name="Nakamura H."/>
            <person name="Mori M."/>
            <person name="Yoshida Y."/>
            <person name="Ohtoshi R."/>
            <person name="Malay A.D."/>
            <person name="Moran D.A.P."/>
            <person name="Tomita M."/>
            <person name="Numata K."/>
            <person name="Arakawa K."/>
        </authorList>
    </citation>
    <scope>NUCLEOTIDE SEQUENCE</scope>
</reference>
<sequence length="242" mass="27746">MARRRYMPVDELLRNLERMRDFYSSAEAYINLLDEANSNPSDETNSNPSDETNSNPSDETNSNPSDETNSNPSDETNSNPSDETNSNPSDETNSNLSDEANLNSVSTELITDIVENFHKVRWIINGYSTIPINTIIDGPTIRKAFNNLCQLRIDFQKKDNELHLILRLESGFYLNAQTKITICDSNGKKLYEEDFGPSYIFRKDETQHLIIPTFQRLKNLTEDTLFIYLSIIFRVVSTTIMH</sequence>
<evidence type="ECO:0000313" key="2">
    <source>
        <dbReference type="EMBL" id="GFQ91114.1"/>
    </source>
</evidence>
<dbReference type="OrthoDB" id="10476180at2759"/>
<feature type="region of interest" description="Disordered" evidence="1">
    <location>
        <begin position="34"/>
        <end position="100"/>
    </location>
</feature>
<name>A0A8X6KZL0_TRICU</name>
<keyword evidence="3" id="KW-1185">Reference proteome</keyword>
<comment type="caution">
    <text evidence="2">The sequence shown here is derived from an EMBL/GenBank/DDBJ whole genome shotgun (WGS) entry which is preliminary data.</text>
</comment>
<dbReference type="EMBL" id="BMAO01003933">
    <property type="protein sequence ID" value="GFQ91114.1"/>
    <property type="molecule type" value="Genomic_DNA"/>
</dbReference>
<evidence type="ECO:0000313" key="3">
    <source>
        <dbReference type="Proteomes" id="UP000887116"/>
    </source>
</evidence>
<accession>A0A8X6KZL0</accession>
<organism evidence="2 3">
    <name type="scientific">Trichonephila clavata</name>
    <name type="common">Joro spider</name>
    <name type="synonym">Nephila clavata</name>
    <dbReference type="NCBI Taxonomy" id="2740835"/>
    <lineage>
        <taxon>Eukaryota</taxon>
        <taxon>Metazoa</taxon>
        <taxon>Ecdysozoa</taxon>
        <taxon>Arthropoda</taxon>
        <taxon>Chelicerata</taxon>
        <taxon>Arachnida</taxon>
        <taxon>Araneae</taxon>
        <taxon>Araneomorphae</taxon>
        <taxon>Entelegynae</taxon>
        <taxon>Araneoidea</taxon>
        <taxon>Nephilidae</taxon>
        <taxon>Trichonephila</taxon>
    </lineage>
</organism>